<sequence>MKVLLLGGTSESRQLAAAVAGVSGIELITSLAGRVAEPAPVSGHTRIGGFGGADALAQWIRDNAVDALVDATHPFAATITAHADYAARTTGVAHLVLTRPPWIASTDDQWTTVASLPEAAASIEPGSRVFLTIGRQGVHHFAGVADAWFLIRSIDPPTGAVPPRATLELGRGPFDLAHESAMLADNRIDLLVTKNSGGTMTRAKLDAARSASIPVLMISRPTVDISASTVDEVDAAARWLIERLRVTH</sequence>
<keyword evidence="2" id="KW-0169">Cobalamin biosynthesis</keyword>
<dbReference type="PROSITE" id="PS51014">
    <property type="entry name" value="COBK_CBIJ"/>
    <property type="match status" value="1"/>
</dbReference>
<comment type="pathway">
    <text evidence="1">Cofactor biosynthesis; adenosylcobalamin biosynthesis.</text>
</comment>
<evidence type="ECO:0000313" key="5">
    <source>
        <dbReference type="Proteomes" id="UP000076038"/>
    </source>
</evidence>
<dbReference type="NCBIfam" id="TIGR00715">
    <property type="entry name" value="precor6x_red"/>
    <property type="match status" value="1"/>
</dbReference>
<dbReference type="OrthoDB" id="5183775at2"/>
<dbReference type="Proteomes" id="UP000076038">
    <property type="component" value="Chromosome"/>
</dbReference>
<evidence type="ECO:0000256" key="2">
    <source>
        <dbReference type="ARBA" id="ARBA00022573"/>
    </source>
</evidence>
<dbReference type="RefSeq" id="WP_048318462.1">
    <property type="nucleotide sequence ID" value="NZ_CP015220.1"/>
</dbReference>
<dbReference type="PANTHER" id="PTHR36925">
    <property type="entry name" value="COBALT-PRECORRIN-6A REDUCTASE"/>
    <property type="match status" value="1"/>
</dbReference>
<dbReference type="InterPro" id="IPR003723">
    <property type="entry name" value="Precorrin-6x_reduct"/>
</dbReference>
<keyword evidence="5" id="KW-1185">Reference proteome</keyword>
<evidence type="ECO:0000313" key="4">
    <source>
        <dbReference type="EMBL" id="AMY25303.1"/>
    </source>
</evidence>
<dbReference type="EC" id="1.3.1.54" evidence="4"/>
<reference evidence="4 5" key="1">
    <citation type="journal article" date="2016" name="Genome Announc.">
        <title>Complete Genome and Plasmid Sequences for Rhodococcus fascians D188 and Draft Sequences for Rhodococcus Isolates PBTS 1 and PBTS 2.</title>
        <authorList>
            <person name="Stamler R.A."/>
            <person name="Vereecke D."/>
            <person name="Zhang Y."/>
            <person name="Schilkey F."/>
            <person name="Devitt N."/>
            <person name="Randall J.J."/>
        </authorList>
    </citation>
    <scope>NUCLEOTIDE SEQUENCE [LARGE SCALE GENOMIC DNA]</scope>
    <source>
        <strain evidence="4 5">PBTS2</strain>
    </source>
</reference>
<dbReference type="NCBIfam" id="NF005968">
    <property type="entry name" value="PRK08057.1-2"/>
    <property type="match status" value="1"/>
</dbReference>
<keyword evidence="3 4" id="KW-0560">Oxidoreductase</keyword>
<proteinExistence type="predicted"/>
<reference evidence="5" key="2">
    <citation type="submission" date="2016-04" db="EMBL/GenBank/DDBJ databases">
        <title>Complete Genome and Plasmid Sequences for Rhodococcus fascians D188 and Draft Sequences for Rhodococcus spp. Isolates PBTS 1 and PBTS 2.</title>
        <authorList>
            <person name="Stamer R."/>
            <person name="Vereecke D."/>
            <person name="Zhang Y."/>
            <person name="Schilkey F."/>
            <person name="Devitt N."/>
            <person name="Randall J."/>
        </authorList>
    </citation>
    <scope>NUCLEOTIDE SEQUENCE [LARGE SCALE GENOMIC DNA]</scope>
    <source>
        <strain evidence="5">PBTS2</strain>
    </source>
</reference>
<organism evidence="4 5">
    <name type="scientific">Rhodococcoides fascians</name>
    <name type="common">Rhodococcus fascians</name>
    <dbReference type="NCBI Taxonomy" id="1828"/>
    <lineage>
        <taxon>Bacteria</taxon>
        <taxon>Bacillati</taxon>
        <taxon>Actinomycetota</taxon>
        <taxon>Actinomycetes</taxon>
        <taxon>Mycobacteriales</taxon>
        <taxon>Nocardiaceae</taxon>
        <taxon>Rhodococcoides</taxon>
    </lineage>
</organism>
<accession>A0A143QQ50</accession>
<dbReference type="PATRIC" id="fig|1653479.3.peg.4076"/>
<dbReference type="EMBL" id="CP015220">
    <property type="protein sequence ID" value="AMY25303.1"/>
    <property type="molecule type" value="Genomic_DNA"/>
</dbReference>
<dbReference type="KEGG" id="rhs:A3Q41_04022"/>
<evidence type="ECO:0000256" key="3">
    <source>
        <dbReference type="ARBA" id="ARBA00023002"/>
    </source>
</evidence>
<dbReference type="Pfam" id="PF02571">
    <property type="entry name" value="CbiJ"/>
    <property type="match status" value="1"/>
</dbReference>
<dbReference type="GO" id="GO:0016994">
    <property type="term" value="F:precorrin-6A reductase activity"/>
    <property type="evidence" value="ECO:0007669"/>
    <property type="project" value="UniProtKB-EC"/>
</dbReference>
<dbReference type="UniPathway" id="UPA00148"/>
<name>A0A143QQ50_RHOFA</name>
<evidence type="ECO:0000256" key="1">
    <source>
        <dbReference type="ARBA" id="ARBA00004953"/>
    </source>
</evidence>
<dbReference type="AlphaFoldDB" id="A0A143QQ50"/>
<dbReference type="PANTHER" id="PTHR36925:SF1">
    <property type="entry name" value="COBALT-PRECORRIN-6A REDUCTASE"/>
    <property type="match status" value="1"/>
</dbReference>
<protein>
    <submittedName>
        <fullName evidence="4">Precorrin-6A reductase</fullName>
        <ecNumber evidence="4">1.3.1.54</ecNumber>
    </submittedName>
</protein>
<dbReference type="GO" id="GO:0009236">
    <property type="term" value="P:cobalamin biosynthetic process"/>
    <property type="evidence" value="ECO:0007669"/>
    <property type="project" value="UniProtKB-UniPathway"/>
</dbReference>
<gene>
    <name evidence="4" type="primary">cobK</name>
    <name evidence="4" type="ORF">A3Q41_04022</name>
</gene>